<dbReference type="RefSeq" id="WP_037346455.1">
    <property type="nucleotide sequence ID" value="NZ_CP008953.1"/>
</dbReference>
<protein>
    <submittedName>
        <fullName evidence="1">Uncharacterized protein</fullName>
    </submittedName>
</protein>
<dbReference type="AlphaFoldDB" id="A0A075V1Z8"/>
<sequence length="136" mass="15221">MYTPSARPFPVALNPGDPVREAVLQAATARLDEEFGDQVRVAVEQLDRLGPWVFLQGTMRPAEAGRPYYAGTIYENRRADGVMSDVYVALLKKKSETGVDDDPRSWRVANCAIGPTDVAWLTWPDDYEIPQELFGF</sequence>
<dbReference type="STRING" id="208439.AJAP_31945"/>
<accession>A0A075V1Z8</accession>
<name>A0A075V1Z8_9PSEU</name>
<dbReference type="Proteomes" id="UP000028492">
    <property type="component" value="Chromosome"/>
</dbReference>
<gene>
    <name evidence="1" type="ORF">AJAP_31945</name>
</gene>
<evidence type="ECO:0000313" key="1">
    <source>
        <dbReference type="EMBL" id="AIG79203.1"/>
    </source>
</evidence>
<keyword evidence="2" id="KW-1185">Reference proteome</keyword>
<proteinExistence type="predicted"/>
<organism evidence="1 2">
    <name type="scientific">Amycolatopsis japonica</name>
    <dbReference type="NCBI Taxonomy" id="208439"/>
    <lineage>
        <taxon>Bacteria</taxon>
        <taxon>Bacillati</taxon>
        <taxon>Actinomycetota</taxon>
        <taxon>Actinomycetes</taxon>
        <taxon>Pseudonocardiales</taxon>
        <taxon>Pseudonocardiaceae</taxon>
        <taxon>Amycolatopsis</taxon>
        <taxon>Amycolatopsis japonica group</taxon>
    </lineage>
</organism>
<dbReference type="EMBL" id="CP008953">
    <property type="protein sequence ID" value="AIG79203.1"/>
    <property type="molecule type" value="Genomic_DNA"/>
</dbReference>
<dbReference type="HOGENOM" id="CLU_113277_0_0_11"/>
<dbReference type="KEGG" id="aja:AJAP_31945"/>
<reference evidence="1 2" key="1">
    <citation type="journal article" date="2014" name="J. Biotechnol.">
        <title>Complete genome sequence of the actinobacterium Amycolatopsis japonica MG417-CF17(T) (=DSM 44213T) producing (S,S)-N,N'-ethylenediaminedisuccinic acid.</title>
        <authorList>
            <person name="Stegmann E."/>
            <person name="Albersmeier A."/>
            <person name="Spohn M."/>
            <person name="Gert H."/>
            <person name="Weber T."/>
            <person name="Wohlleben W."/>
            <person name="Kalinowski J."/>
            <person name="Ruckert C."/>
        </authorList>
    </citation>
    <scope>NUCLEOTIDE SEQUENCE [LARGE SCALE GENOMIC DNA]</scope>
    <source>
        <strain evidence="2">MG417-CF17 (DSM 44213)</strain>
    </source>
</reference>
<evidence type="ECO:0000313" key="2">
    <source>
        <dbReference type="Proteomes" id="UP000028492"/>
    </source>
</evidence>